<organism evidence="1 2">
    <name type="scientific">Bauhinia variegata</name>
    <name type="common">Purple orchid tree</name>
    <name type="synonym">Phanera variegata</name>
    <dbReference type="NCBI Taxonomy" id="167791"/>
    <lineage>
        <taxon>Eukaryota</taxon>
        <taxon>Viridiplantae</taxon>
        <taxon>Streptophyta</taxon>
        <taxon>Embryophyta</taxon>
        <taxon>Tracheophyta</taxon>
        <taxon>Spermatophyta</taxon>
        <taxon>Magnoliopsida</taxon>
        <taxon>eudicotyledons</taxon>
        <taxon>Gunneridae</taxon>
        <taxon>Pentapetalae</taxon>
        <taxon>rosids</taxon>
        <taxon>fabids</taxon>
        <taxon>Fabales</taxon>
        <taxon>Fabaceae</taxon>
        <taxon>Cercidoideae</taxon>
        <taxon>Cercideae</taxon>
        <taxon>Bauhiniinae</taxon>
        <taxon>Bauhinia</taxon>
    </lineage>
</organism>
<evidence type="ECO:0000313" key="2">
    <source>
        <dbReference type="Proteomes" id="UP000828941"/>
    </source>
</evidence>
<gene>
    <name evidence="1" type="ORF">L6164_016513</name>
</gene>
<name>A0ACB9NRW1_BAUVA</name>
<evidence type="ECO:0000313" key="1">
    <source>
        <dbReference type="EMBL" id="KAI4338169.1"/>
    </source>
</evidence>
<keyword evidence="2" id="KW-1185">Reference proteome</keyword>
<sequence>MLMDSGNLVLVDNHLGNILWRSFEHPTDTFLPGMKMNKDLSLTCWMADDDPRPGNYTFKQGSAGVNNYIISRNQSQIYWESDSVVEEISVLVVRLLTNFTKVVEDLNYTKRRPDPLIGYDYNSTRLLMNSSGKIQFLGRVNSTDEWSIKWEELENRCKIYNSCRNFSSLSRDKRKSHIG</sequence>
<reference evidence="1 2" key="1">
    <citation type="journal article" date="2022" name="DNA Res.">
        <title>Chromosomal-level genome assembly of the orchid tree Bauhinia variegata (Leguminosae; Cercidoideae) supports the allotetraploid origin hypothesis of Bauhinia.</title>
        <authorList>
            <person name="Zhong Y."/>
            <person name="Chen Y."/>
            <person name="Zheng D."/>
            <person name="Pang J."/>
            <person name="Liu Y."/>
            <person name="Luo S."/>
            <person name="Meng S."/>
            <person name="Qian L."/>
            <person name="Wei D."/>
            <person name="Dai S."/>
            <person name="Zhou R."/>
        </authorList>
    </citation>
    <scope>NUCLEOTIDE SEQUENCE [LARGE SCALE GENOMIC DNA]</scope>
    <source>
        <strain evidence="1">BV-YZ2020</strain>
    </source>
</reference>
<proteinExistence type="predicted"/>
<comment type="caution">
    <text evidence="1">The sequence shown here is derived from an EMBL/GenBank/DDBJ whole genome shotgun (WGS) entry which is preliminary data.</text>
</comment>
<protein>
    <submittedName>
        <fullName evidence="1">Uncharacterized protein</fullName>
    </submittedName>
</protein>
<accession>A0ACB9NRW1</accession>
<dbReference type="Proteomes" id="UP000828941">
    <property type="component" value="Chromosome 6"/>
</dbReference>
<dbReference type="EMBL" id="CM039431">
    <property type="protein sequence ID" value="KAI4338169.1"/>
    <property type="molecule type" value="Genomic_DNA"/>
</dbReference>